<dbReference type="InterPro" id="IPR029056">
    <property type="entry name" value="Ribokinase-like"/>
</dbReference>
<dbReference type="InterPro" id="IPR022830">
    <property type="entry name" value="Indigdn_synthA-like"/>
</dbReference>
<sequence>MRAARLPIPPRCLSSAARCRQIPVAHRSFHVELRTLVRGNGIGSSRTHEPNWTGSTPSHSLSQQLHRRALSLASVLSVSPEVADAVARGDPVVALESTIITHGLPHPINISTALALEQTIRDVGCIPATVAIIDGVVRVGLGPEDIEKLAVLGKGAKKTSRWDLASVVANGLTGSTTVSSTSLAAHLAGIKVFATGGIGGVHRGGEDTLDISADLTELSRTPVTVVCAGAKAILDIPRTVEYLETQGVPVLTLADGDHPPGLPIPVPAFYTRDSGVPSPTVVRSAAEVARMMATSAVLTPPSGLLLCVPIPTSLAADTEFISRVIDQAVEKARNRGLKGAEVTPWILAEVERESGGEAGKANVGLVINNARVACQVATEYAALARASTTPFAPAPEKEIAQNAAEETDQADGLPVGDGGERVGEGVGRTSRVDELRGRLRVKDKYARPIIIGGATLDITATLLPSSHPTHGTSSPGHVHHSPGGVARNVAEACFRLGVDPVLVTCVGDDVAGETLLGHMEGVGMGTREVRKVAGRRTAVYTAVHGAGGDLEVAVADMDLLAGIGEDVVGEALDRNLNPRTPLIAFDGNISPSAVRHLLRRANQVGVSCLFEPTSVPKSVRIVDAVASATGGLEGADARGMVETVRYLTPNIAELGAIASRVREKRKEAGVVGWEEMSGESLKRFEELEPVLQDIPTLLPDILTLHSFFTHPRFTVVTKLGPRGVLLSHRVPATAEGEECQPSWYIDPFPYTTPNGENHTKLRIKHRPARKSVDVVSVTGAGDSLVGCLVAGVSMFGPDKKLDDVVCAGIAAAEMTVGVRSAVAESLGPGLLEEVECDEDGEGGALRYLF</sequence>
<keyword evidence="2" id="KW-0479">Metal-binding</keyword>
<dbReference type="EMBL" id="KQ965827">
    <property type="protein sequence ID" value="KXS10401.1"/>
    <property type="molecule type" value="Genomic_DNA"/>
</dbReference>
<dbReference type="GO" id="GO:0004730">
    <property type="term" value="F:pseudouridylate synthase activity"/>
    <property type="evidence" value="ECO:0007669"/>
    <property type="project" value="InterPro"/>
</dbReference>
<evidence type="ECO:0000256" key="2">
    <source>
        <dbReference type="ARBA" id="ARBA00022723"/>
    </source>
</evidence>
<keyword evidence="11" id="KW-1185">Reference proteome</keyword>
<evidence type="ECO:0000313" key="10">
    <source>
        <dbReference type="EMBL" id="KXS10401.1"/>
    </source>
</evidence>
<feature type="domain" description="Carbohydrate kinase PfkB" evidence="9">
    <location>
        <begin position="462"/>
        <end position="564"/>
    </location>
</feature>
<evidence type="ECO:0000256" key="1">
    <source>
        <dbReference type="ARBA" id="ARBA00022679"/>
    </source>
</evidence>
<evidence type="ECO:0000256" key="5">
    <source>
        <dbReference type="ARBA" id="ARBA00023211"/>
    </source>
</evidence>
<evidence type="ECO:0000256" key="4">
    <source>
        <dbReference type="ARBA" id="ARBA00022801"/>
    </source>
</evidence>
<dbReference type="Pfam" id="PF04227">
    <property type="entry name" value="Indigoidine_A"/>
    <property type="match status" value="1"/>
</dbReference>
<dbReference type="AlphaFoldDB" id="A0A139A0W2"/>
<keyword evidence="3" id="KW-0418">Kinase</keyword>
<keyword evidence="1" id="KW-0808">Transferase</keyword>
<dbReference type="Gene3D" id="3.40.1190.20">
    <property type="match status" value="1"/>
</dbReference>
<evidence type="ECO:0000259" key="9">
    <source>
        <dbReference type="Pfam" id="PF00294"/>
    </source>
</evidence>
<dbReference type="HAMAP" id="MF_01876">
    <property type="entry name" value="PsiMP_glycosidase"/>
    <property type="match status" value="1"/>
</dbReference>
<dbReference type="GO" id="GO:0005737">
    <property type="term" value="C:cytoplasm"/>
    <property type="evidence" value="ECO:0007669"/>
    <property type="project" value="TreeGrafter"/>
</dbReference>
<feature type="compositionally biased region" description="Polar residues" evidence="8">
    <location>
        <begin position="50"/>
        <end position="59"/>
    </location>
</feature>
<evidence type="ECO:0000256" key="3">
    <source>
        <dbReference type="ARBA" id="ARBA00022777"/>
    </source>
</evidence>
<evidence type="ECO:0000313" key="11">
    <source>
        <dbReference type="Proteomes" id="UP000070544"/>
    </source>
</evidence>
<accession>A0A139A0W2</accession>
<dbReference type="OrthoDB" id="198885at2759"/>
<keyword evidence="6" id="KW-0456">Lyase</keyword>
<dbReference type="Pfam" id="PF00294">
    <property type="entry name" value="PfkB"/>
    <property type="match status" value="1"/>
</dbReference>
<evidence type="ECO:0000256" key="6">
    <source>
        <dbReference type="ARBA" id="ARBA00023239"/>
    </source>
</evidence>
<dbReference type="CDD" id="cd01941">
    <property type="entry name" value="YeiC_kinase_like"/>
    <property type="match status" value="1"/>
</dbReference>
<keyword evidence="7" id="KW-0326">Glycosidase</keyword>
<dbReference type="PANTHER" id="PTHR42909:SF1">
    <property type="entry name" value="CARBOHYDRATE KINASE PFKB DOMAIN-CONTAINING PROTEIN"/>
    <property type="match status" value="1"/>
</dbReference>
<reference evidence="10 11" key="1">
    <citation type="journal article" date="2015" name="Genome Biol. Evol.">
        <title>Phylogenomic analyses indicate that early fungi evolved digesting cell walls of algal ancestors of land plants.</title>
        <authorList>
            <person name="Chang Y."/>
            <person name="Wang S."/>
            <person name="Sekimoto S."/>
            <person name="Aerts A.L."/>
            <person name="Choi C."/>
            <person name="Clum A."/>
            <person name="LaButti K.M."/>
            <person name="Lindquist E.A."/>
            <person name="Yee Ngan C."/>
            <person name="Ohm R.A."/>
            <person name="Salamov A.A."/>
            <person name="Grigoriev I.V."/>
            <person name="Spatafora J.W."/>
            <person name="Berbee M.L."/>
        </authorList>
    </citation>
    <scope>NUCLEOTIDE SEQUENCE [LARGE SCALE GENOMIC DNA]</scope>
    <source>
        <strain evidence="10 11">JEL478</strain>
    </source>
</reference>
<name>A0A139A0W2_GONPJ</name>
<dbReference type="OMA" id="FMLERVR"/>
<dbReference type="PANTHER" id="PTHR42909">
    <property type="entry name" value="ZGC:136858"/>
    <property type="match status" value="1"/>
</dbReference>
<dbReference type="PROSITE" id="PS00583">
    <property type="entry name" value="PFKB_KINASES_1"/>
    <property type="match status" value="1"/>
</dbReference>
<dbReference type="InterPro" id="IPR011611">
    <property type="entry name" value="PfkB_dom"/>
</dbReference>
<organism evidence="10 11">
    <name type="scientific">Gonapodya prolifera (strain JEL478)</name>
    <name type="common">Monoblepharis prolifera</name>
    <dbReference type="NCBI Taxonomy" id="1344416"/>
    <lineage>
        <taxon>Eukaryota</taxon>
        <taxon>Fungi</taxon>
        <taxon>Fungi incertae sedis</taxon>
        <taxon>Chytridiomycota</taxon>
        <taxon>Chytridiomycota incertae sedis</taxon>
        <taxon>Monoblepharidomycetes</taxon>
        <taxon>Monoblepharidales</taxon>
        <taxon>Gonapodyaceae</taxon>
        <taxon>Gonapodya</taxon>
    </lineage>
</organism>
<evidence type="ECO:0000256" key="8">
    <source>
        <dbReference type="SAM" id="MobiDB-lite"/>
    </source>
</evidence>
<dbReference type="SUPFAM" id="SSF53613">
    <property type="entry name" value="Ribokinase-like"/>
    <property type="match status" value="1"/>
</dbReference>
<dbReference type="GO" id="GO:0016301">
    <property type="term" value="F:kinase activity"/>
    <property type="evidence" value="ECO:0007669"/>
    <property type="project" value="UniProtKB-KW"/>
</dbReference>
<dbReference type="STRING" id="1344416.A0A139A0W2"/>
<proteinExistence type="inferred from homology"/>
<dbReference type="Gene3D" id="3.40.1790.10">
    <property type="entry name" value="Indigoidine synthase domain"/>
    <property type="match status" value="1"/>
</dbReference>
<dbReference type="Proteomes" id="UP000070544">
    <property type="component" value="Unassembled WGS sequence"/>
</dbReference>
<feature type="region of interest" description="Disordered" evidence="8">
    <location>
        <begin position="40"/>
        <end position="59"/>
    </location>
</feature>
<dbReference type="GO" id="GO:0046872">
    <property type="term" value="F:metal ion binding"/>
    <property type="evidence" value="ECO:0007669"/>
    <property type="project" value="UniProtKB-KW"/>
</dbReference>
<dbReference type="SUPFAM" id="SSF110581">
    <property type="entry name" value="Indigoidine synthase A-like"/>
    <property type="match status" value="1"/>
</dbReference>
<dbReference type="InterPro" id="IPR002173">
    <property type="entry name" value="Carboh/pur_kinase_PfkB_CS"/>
</dbReference>
<keyword evidence="4" id="KW-0378">Hydrolase</keyword>
<dbReference type="GO" id="GO:0016798">
    <property type="term" value="F:hydrolase activity, acting on glycosyl bonds"/>
    <property type="evidence" value="ECO:0007669"/>
    <property type="project" value="UniProtKB-KW"/>
</dbReference>
<dbReference type="InterPro" id="IPR007342">
    <property type="entry name" value="PsuG"/>
</dbReference>
<gene>
    <name evidence="10" type="ORF">M427DRAFT_116058</name>
</gene>
<protein>
    <recommendedName>
        <fullName evidence="9">Carbohydrate kinase PfkB domain-containing protein</fullName>
    </recommendedName>
</protein>
<feature type="region of interest" description="Disordered" evidence="8">
    <location>
        <begin position="402"/>
        <end position="429"/>
    </location>
</feature>
<evidence type="ECO:0000256" key="7">
    <source>
        <dbReference type="ARBA" id="ARBA00023295"/>
    </source>
</evidence>
<keyword evidence="5" id="KW-0464">Manganese</keyword>